<accession>Q39VL6</accession>
<dbReference type="KEGG" id="gme:Gmet_1474"/>
<reference evidence="2 3" key="2">
    <citation type="journal article" date="2009" name="BMC Microbiol.">
        <title>The genome sequence of Geobacter metallireducens: features of metabolism, physiology and regulation common and dissimilar to Geobacter sulfurreducens.</title>
        <authorList>
            <person name="Aklujkar M."/>
            <person name="Krushkal J."/>
            <person name="DiBartolo G."/>
            <person name="Lapidus A."/>
            <person name="Land M.L."/>
            <person name="Lovley D.R."/>
        </authorList>
    </citation>
    <scope>NUCLEOTIDE SEQUENCE [LARGE SCALE GENOMIC DNA]</scope>
    <source>
        <strain evidence="3">ATCC 53774 / DSM 7210 / GS-15</strain>
    </source>
</reference>
<keyword evidence="3" id="KW-1185">Reference proteome</keyword>
<organism evidence="2 3">
    <name type="scientific">Geobacter metallireducens (strain ATCC 53774 / DSM 7210 / GS-15)</name>
    <dbReference type="NCBI Taxonomy" id="269799"/>
    <lineage>
        <taxon>Bacteria</taxon>
        <taxon>Pseudomonadati</taxon>
        <taxon>Thermodesulfobacteriota</taxon>
        <taxon>Desulfuromonadia</taxon>
        <taxon>Geobacterales</taxon>
        <taxon>Geobacteraceae</taxon>
        <taxon>Geobacter</taxon>
    </lineage>
</organism>
<evidence type="ECO:0008006" key="4">
    <source>
        <dbReference type="Google" id="ProtNLM"/>
    </source>
</evidence>
<gene>
    <name evidence="2" type="ordered locus">Gmet_1474</name>
</gene>
<proteinExistence type="predicted"/>
<keyword evidence="1" id="KW-1133">Transmembrane helix</keyword>
<dbReference type="eggNOG" id="ENOG5033XKQ">
    <property type="taxonomic scope" value="Bacteria"/>
</dbReference>
<evidence type="ECO:0000256" key="1">
    <source>
        <dbReference type="SAM" id="Phobius"/>
    </source>
</evidence>
<reference evidence="2 3" key="1">
    <citation type="submission" date="2005-10" db="EMBL/GenBank/DDBJ databases">
        <title>Complete sequence of Geobacter metallireducens GS-15.</title>
        <authorList>
            <consortium name="US DOE Joint Genome Institute"/>
            <person name="Copeland A."/>
            <person name="Lucas S."/>
            <person name="Lapidus A."/>
            <person name="Barry K."/>
            <person name="Detter J.C."/>
            <person name="Glavina T."/>
            <person name="Hammon N."/>
            <person name="Israni S."/>
            <person name="Pitluck S."/>
            <person name="Di Bartolo G."/>
            <person name="Chain P."/>
            <person name="Schmutz J."/>
            <person name="Larimer F."/>
            <person name="Land M."/>
            <person name="Kyrpides N."/>
            <person name="Ivanova N."/>
            <person name="Richardson P."/>
        </authorList>
    </citation>
    <scope>NUCLEOTIDE SEQUENCE [LARGE SCALE GENOMIC DNA]</scope>
    <source>
        <strain evidence="3">ATCC 53774 / DSM 7210 / GS-15</strain>
    </source>
</reference>
<protein>
    <recommendedName>
        <fullName evidence="4">DUF3108 domain-containing protein</fullName>
    </recommendedName>
</protein>
<dbReference type="RefSeq" id="WP_004511594.1">
    <property type="nucleotide sequence ID" value="NC_007517.1"/>
</dbReference>
<dbReference type="EMBL" id="CP000148">
    <property type="protein sequence ID" value="ABB31708.1"/>
    <property type="molecule type" value="Genomic_DNA"/>
</dbReference>
<name>Q39VL6_GEOMG</name>
<dbReference type="HOGENOM" id="CLU_1136777_0_0_7"/>
<evidence type="ECO:0000313" key="2">
    <source>
        <dbReference type="EMBL" id="ABB31708.1"/>
    </source>
</evidence>
<keyword evidence="1" id="KW-0472">Membrane</keyword>
<evidence type="ECO:0000313" key="3">
    <source>
        <dbReference type="Proteomes" id="UP000007073"/>
    </source>
</evidence>
<feature type="transmembrane region" description="Helical" evidence="1">
    <location>
        <begin position="17"/>
        <end position="37"/>
    </location>
</feature>
<keyword evidence="1" id="KW-0812">Transmembrane</keyword>
<dbReference type="AlphaFoldDB" id="Q39VL6"/>
<sequence length="253" mass="28958">MNDVDRVTVSTPKHARIFLFIAASLLSTLSLMISGAIDCSASPDARESRYEIFSRGLRVGSLTTSFSHARYNDRRALRFESNTRVKANLLVYSVSYESHETALVTEEGTVTYTRSDRRKGQQLEATGRLERDRFILDVTENGNRRTLLFDKSRYDHTTMECPETLMGRVGEEMSLRLLDFESLSIVTRRYRWVKTEDVIVEGKPVRCRVIDFEDSHKKGRRWIKADDLGVIIARQDGKGKDGSYSLRMTKLGD</sequence>
<dbReference type="Proteomes" id="UP000007073">
    <property type="component" value="Chromosome"/>
</dbReference>